<evidence type="ECO:0000259" key="2">
    <source>
        <dbReference type="PROSITE" id="PS50983"/>
    </source>
</evidence>
<comment type="caution">
    <text evidence="3">The sequence shown here is derived from an EMBL/GenBank/DDBJ whole genome shotgun (WGS) entry which is preliminary data.</text>
</comment>
<dbReference type="PROSITE" id="PS50983">
    <property type="entry name" value="FE_B12_PBP"/>
    <property type="match status" value="1"/>
</dbReference>
<feature type="chain" id="PRO_5006138149" evidence="1">
    <location>
        <begin position="18"/>
        <end position="269"/>
    </location>
</feature>
<dbReference type="STRING" id="570156.AOG27_05045"/>
<dbReference type="InterPro" id="IPR050902">
    <property type="entry name" value="ABC_Transporter_SBP"/>
</dbReference>
<name>A0A0P7DYI1_9GAMM</name>
<keyword evidence="1" id="KW-0732">Signal</keyword>
<gene>
    <name evidence="3" type="ORF">AOG27_05045</name>
</gene>
<dbReference type="InterPro" id="IPR002491">
    <property type="entry name" value="ABC_transptr_periplasmic_BD"/>
</dbReference>
<dbReference type="PANTHER" id="PTHR30535:SF4">
    <property type="entry name" value="HEMIN-BINDING PERIPLASMIC PROTEIN HMUT"/>
    <property type="match status" value="1"/>
</dbReference>
<dbReference type="Pfam" id="PF01497">
    <property type="entry name" value="Peripla_BP_2"/>
    <property type="match status" value="1"/>
</dbReference>
<dbReference type="AlphaFoldDB" id="A0A0P7DYI1"/>
<dbReference type="OrthoDB" id="9797736at2"/>
<sequence>MKYLSVMLLLLSSSVFAEQRIVSAGGTLTEIIFALGQQQELVGVDQSSMYPKAATELPQVGYYRDLAAEGVLSLRPTALFALEGTGRPEVLKQISSTGVTLKTYPKPDSISELNSLITNLGNELGAQEQARALNQKIQNSLPEKSSLTGKKALFLLSANDRGLVAAGTDTVPQMLFEYTGIKNLAQTHSGFKPLNREILAVEQPDFIIAPAHVVYSLGGKDAFCKLPALSLLKAAQNCKLLVMDSLLSLGLTPRIAIAIEQVSEYRNKL</sequence>
<dbReference type="Proteomes" id="UP000050378">
    <property type="component" value="Unassembled WGS sequence"/>
</dbReference>
<evidence type="ECO:0000313" key="4">
    <source>
        <dbReference type="Proteomes" id="UP000050378"/>
    </source>
</evidence>
<organism evidence="3 4">
    <name type="scientific">Pseudoalteromonas lipolytica</name>
    <dbReference type="NCBI Taxonomy" id="570156"/>
    <lineage>
        <taxon>Bacteria</taxon>
        <taxon>Pseudomonadati</taxon>
        <taxon>Pseudomonadota</taxon>
        <taxon>Gammaproteobacteria</taxon>
        <taxon>Alteromonadales</taxon>
        <taxon>Pseudoalteromonadaceae</taxon>
        <taxon>Pseudoalteromonas</taxon>
    </lineage>
</organism>
<dbReference type="EMBL" id="LJTC01000002">
    <property type="protein sequence ID" value="KPM85125.1"/>
    <property type="molecule type" value="Genomic_DNA"/>
</dbReference>
<dbReference type="RefSeq" id="WP_054551890.1">
    <property type="nucleotide sequence ID" value="NZ_LJTC01000002.1"/>
</dbReference>
<feature type="signal peptide" evidence="1">
    <location>
        <begin position="1"/>
        <end position="17"/>
    </location>
</feature>
<protein>
    <submittedName>
        <fullName evidence="3">Hemin ABC transporter substrate-binding protein</fullName>
    </submittedName>
</protein>
<evidence type="ECO:0000313" key="3">
    <source>
        <dbReference type="EMBL" id="KPM85125.1"/>
    </source>
</evidence>
<reference evidence="3 4" key="1">
    <citation type="submission" date="2015-09" db="EMBL/GenBank/DDBJ databases">
        <title>Draft Genome Sequence of Pseudoalteromonas lipolytica UCD-48B.</title>
        <authorList>
            <person name="Krusor M."/>
            <person name="Coil D.A."/>
            <person name="Lang J.M."/>
            <person name="Eisen J.A."/>
            <person name="Alexiev A."/>
        </authorList>
    </citation>
    <scope>NUCLEOTIDE SEQUENCE [LARGE SCALE GENOMIC DNA]</scope>
    <source>
        <strain evidence="3 4">UCD-48B</strain>
    </source>
</reference>
<dbReference type="PANTHER" id="PTHR30535">
    <property type="entry name" value="VITAMIN B12-BINDING PROTEIN"/>
    <property type="match status" value="1"/>
</dbReference>
<dbReference type="Gene3D" id="3.40.50.1980">
    <property type="entry name" value="Nitrogenase molybdenum iron protein domain"/>
    <property type="match status" value="2"/>
</dbReference>
<accession>A0A0P7DYI1</accession>
<proteinExistence type="predicted"/>
<feature type="domain" description="Fe/B12 periplasmic-binding" evidence="2">
    <location>
        <begin position="20"/>
        <end position="269"/>
    </location>
</feature>
<dbReference type="PATRIC" id="fig|570156.3.peg.1001"/>
<dbReference type="SUPFAM" id="SSF53807">
    <property type="entry name" value="Helical backbone' metal receptor"/>
    <property type="match status" value="1"/>
</dbReference>
<evidence type="ECO:0000256" key="1">
    <source>
        <dbReference type="SAM" id="SignalP"/>
    </source>
</evidence>